<evidence type="ECO:0000259" key="2">
    <source>
        <dbReference type="Pfam" id="PF00646"/>
    </source>
</evidence>
<feature type="compositionally biased region" description="Basic residues" evidence="1">
    <location>
        <begin position="434"/>
        <end position="450"/>
    </location>
</feature>
<dbReference type="AlphaFoldDB" id="A0AAW1NEZ1"/>
<keyword evidence="5" id="KW-1185">Reference proteome</keyword>
<dbReference type="PANTHER" id="PTHR31293">
    <property type="entry name" value="RNI-LIKE SUPERFAMILY PROTEIN"/>
    <property type="match status" value="1"/>
</dbReference>
<comment type="caution">
    <text evidence="4">The sequence shown here is derived from an EMBL/GenBank/DDBJ whole genome shotgun (WGS) entry which is preliminary data.</text>
</comment>
<evidence type="ECO:0000313" key="5">
    <source>
        <dbReference type="Proteomes" id="UP001443914"/>
    </source>
</evidence>
<sequence length="456" mass="52691">MTPTENVINDIVRDRLSEMPDEVIVRILSRMPTLDAVRTMLLRRFGELWTLVSTLWFDFDDYHDAMTDPPSSYLRVLSDFSRFVRNVLMLHRGSSIATFEVYVYERDDYFDDPKMIDDAQMWLRFAVNRGVRDLCFCFNGQNVFAPPHCVFTCQSIDTLVLNGCLIVEYEDEQPLHMGSLRKLALTSVYGCNDAFNQLISGCPSLQELIVKDPLGLQLLNITNPSISKLNLDLLDRYGDPLTLHCPNVKILDIAISNQCEPFQLWVTYVSSLQVVNLKDLPNNCPYGLVKAIVKHFRNVERFSLSRKAFKQLSSMKKLDFPQNSWKRLVLRPWWNHETCIQVIINLVKSSVKLEELIIYSGQSSVSKCSIDYRRFSYFDQQTVISESFHLNLVMVPSEYTQDMYELGRSQLSASGSKPLLNSEPVKPETGPGHTHNRRRESPLIRRRGFHPKTNWQ</sequence>
<dbReference type="InterPro" id="IPR055411">
    <property type="entry name" value="LRR_FXL15/At3g58940/PEG3-like"/>
</dbReference>
<dbReference type="InterPro" id="IPR032675">
    <property type="entry name" value="LRR_dom_sf"/>
</dbReference>
<dbReference type="Pfam" id="PF00646">
    <property type="entry name" value="F-box"/>
    <property type="match status" value="1"/>
</dbReference>
<dbReference type="Proteomes" id="UP001443914">
    <property type="component" value="Unassembled WGS sequence"/>
</dbReference>
<reference evidence="4" key="1">
    <citation type="submission" date="2024-03" db="EMBL/GenBank/DDBJ databases">
        <title>WGS assembly of Saponaria officinalis var. Norfolk2.</title>
        <authorList>
            <person name="Jenkins J."/>
            <person name="Shu S."/>
            <person name="Grimwood J."/>
            <person name="Barry K."/>
            <person name="Goodstein D."/>
            <person name="Schmutz J."/>
            <person name="Leebens-Mack J."/>
            <person name="Osbourn A."/>
        </authorList>
    </citation>
    <scope>NUCLEOTIDE SEQUENCE [LARGE SCALE GENOMIC DNA]</scope>
    <source>
        <strain evidence="4">JIC</strain>
    </source>
</reference>
<accession>A0AAW1NEZ1</accession>
<gene>
    <name evidence="4" type="ORF">RND81_01G172300</name>
</gene>
<protein>
    <submittedName>
        <fullName evidence="4">Uncharacterized protein</fullName>
    </submittedName>
</protein>
<organism evidence="4 5">
    <name type="scientific">Saponaria officinalis</name>
    <name type="common">Common soapwort</name>
    <name type="synonym">Lychnis saponaria</name>
    <dbReference type="NCBI Taxonomy" id="3572"/>
    <lineage>
        <taxon>Eukaryota</taxon>
        <taxon>Viridiplantae</taxon>
        <taxon>Streptophyta</taxon>
        <taxon>Embryophyta</taxon>
        <taxon>Tracheophyta</taxon>
        <taxon>Spermatophyta</taxon>
        <taxon>Magnoliopsida</taxon>
        <taxon>eudicotyledons</taxon>
        <taxon>Gunneridae</taxon>
        <taxon>Pentapetalae</taxon>
        <taxon>Caryophyllales</taxon>
        <taxon>Caryophyllaceae</taxon>
        <taxon>Caryophylleae</taxon>
        <taxon>Saponaria</taxon>
    </lineage>
</organism>
<dbReference type="InterPro" id="IPR036047">
    <property type="entry name" value="F-box-like_dom_sf"/>
</dbReference>
<evidence type="ECO:0000313" key="4">
    <source>
        <dbReference type="EMBL" id="KAK9757583.1"/>
    </source>
</evidence>
<evidence type="ECO:0000256" key="1">
    <source>
        <dbReference type="SAM" id="MobiDB-lite"/>
    </source>
</evidence>
<evidence type="ECO:0000259" key="3">
    <source>
        <dbReference type="Pfam" id="PF24758"/>
    </source>
</evidence>
<proteinExistence type="predicted"/>
<dbReference type="InterPro" id="IPR001810">
    <property type="entry name" value="F-box_dom"/>
</dbReference>
<dbReference type="EMBL" id="JBDFQZ010000001">
    <property type="protein sequence ID" value="KAK9757583.1"/>
    <property type="molecule type" value="Genomic_DNA"/>
</dbReference>
<name>A0AAW1NEZ1_SAPOF</name>
<dbReference type="InterPro" id="IPR055294">
    <property type="entry name" value="FBL60-like"/>
</dbReference>
<feature type="region of interest" description="Disordered" evidence="1">
    <location>
        <begin position="414"/>
        <end position="456"/>
    </location>
</feature>
<dbReference type="SUPFAM" id="SSF81383">
    <property type="entry name" value="F-box domain"/>
    <property type="match status" value="1"/>
</dbReference>
<feature type="domain" description="F-box" evidence="2">
    <location>
        <begin position="16"/>
        <end position="42"/>
    </location>
</feature>
<dbReference type="Pfam" id="PF24758">
    <property type="entry name" value="LRR_At5g56370"/>
    <property type="match status" value="1"/>
</dbReference>
<dbReference type="PANTHER" id="PTHR31293:SF12">
    <property type="entry name" value="RNI-LIKE SUPERFAMILY PROTEIN"/>
    <property type="match status" value="1"/>
</dbReference>
<feature type="domain" description="F-box/LRR-repeat protein 15/At3g58940/PEG3-like LRR" evidence="3">
    <location>
        <begin position="121"/>
        <end position="230"/>
    </location>
</feature>
<dbReference type="Gene3D" id="3.80.10.10">
    <property type="entry name" value="Ribonuclease Inhibitor"/>
    <property type="match status" value="1"/>
</dbReference>
<dbReference type="SUPFAM" id="SSF52058">
    <property type="entry name" value="L domain-like"/>
    <property type="match status" value="1"/>
</dbReference>